<dbReference type="NCBIfam" id="TIGR02258">
    <property type="entry name" value="2_5_ligase"/>
    <property type="match status" value="1"/>
</dbReference>
<reference evidence="3" key="1">
    <citation type="journal article" date="2014" name="Int. J. Syst. Evol. Microbiol.">
        <title>Complete genome sequence of Corynebacterium casei LMG S-19264T (=DSM 44701T), isolated from a smear-ripened cheese.</title>
        <authorList>
            <consortium name="US DOE Joint Genome Institute (JGI-PGF)"/>
            <person name="Walter F."/>
            <person name="Albersmeier A."/>
            <person name="Kalinowski J."/>
            <person name="Ruckert C."/>
        </authorList>
    </citation>
    <scope>NUCLEOTIDE SEQUENCE</scope>
    <source>
        <strain evidence="3">JCM 19596</strain>
    </source>
</reference>
<dbReference type="RefSeq" id="WP_188974831.1">
    <property type="nucleotide sequence ID" value="NZ_BMPG01000001.1"/>
</dbReference>
<comment type="catalytic activity">
    <reaction evidence="2">
        <text>a 3'-end 2',3'-cyclophospho-ribonucleotide-RNA + H2O = a 3'-end 2'-phospho-ribonucleotide-RNA + H(+)</text>
        <dbReference type="Rhea" id="RHEA:11828"/>
        <dbReference type="Rhea" id="RHEA-COMP:10464"/>
        <dbReference type="Rhea" id="RHEA-COMP:17353"/>
        <dbReference type="ChEBI" id="CHEBI:15377"/>
        <dbReference type="ChEBI" id="CHEBI:15378"/>
        <dbReference type="ChEBI" id="CHEBI:83064"/>
        <dbReference type="ChEBI" id="CHEBI:173113"/>
        <dbReference type="EC" id="3.1.4.58"/>
    </reaction>
</comment>
<comment type="similarity">
    <text evidence="2">Belongs to the 2H phosphoesterase superfamily. ThpR family.</text>
</comment>
<gene>
    <name evidence="3" type="ORF">GCM10009039_01460</name>
</gene>
<keyword evidence="4" id="KW-1185">Reference proteome</keyword>
<name>A0A830FF05_9EURY</name>
<evidence type="ECO:0000256" key="2">
    <source>
        <dbReference type="HAMAP-Rule" id="MF_01940"/>
    </source>
</evidence>
<dbReference type="OrthoDB" id="44091at2157"/>
<dbReference type="GO" id="GO:0008664">
    <property type="term" value="F:RNA 2',3'-cyclic 3'-phosphodiesterase activity"/>
    <property type="evidence" value="ECO:0007669"/>
    <property type="project" value="UniProtKB-EC"/>
</dbReference>
<sequence>MRLFVSLDLSPDLRDAVATVQESFADAGGLSFTDPTQAHVTVKFLGDVDADRADTVSETVADAVEAIDVGAFDASFEGLGVFPSLDYISVVWLGVDDGSRELTRLHEAIDDALAAEGFEREDHEFTPHVTLARMQDARGKARVVDRVENTHPVAGRMRVTELTLTESTLTADGAVHETKESFPLTE</sequence>
<proteinExistence type="inferred from homology"/>
<dbReference type="EC" id="3.1.4.58" evidence="2"/>
<feature type="short sequence motif" description="HXTX 2" evidence="2">
    <location>
        <begin position="128"/>
        <end position="131"/>
    </location>
</feature>
<keyword evidence="1 2" id="KW-0378">Hydrolase</keyword>
<comment type="function">
    <text evidence="2">Hydrolyzes RNA 2',3'-cyclic phosphodiester to an RNA 2'-phosphomonoester.</text>
</comment>
<accession>A0A830FF05</accession>
<reference evidence="3" key="2">
    <citation type="submission" date="2020-09" db="EMBL/GenBank/DDBJ databases">
        <authorList>
            <person name="Sun Q."/>
            <person name="Ohkuma M."/>
        </authorList>
    </citation>
    <scope>NUCLEOTIDE SEQUENCE</scope>
    <source>
        <strain evidence="3">JCM 19596</strain>
    </source>
</reference>
<dbReference type="AlphaFoldDB" id="A0A830FF05"/>
<protein>
    <recommendedName>
        <fullName evidence="2">RNA 2',3'-cyclic phosphodiesterase</fullName>
        <shortName evidence="2">RNA 2',3'-CPDase</shortName>
        <ecNumber evidence="2">3.1.4.58</ecNumber>
    </recommendedName>
</protein>
<dbReference type="PANTHER" id="PTHR35561">
    <property type="entry name" value="RNA 2',3'-CYCLIC PHOSPHODIESTERASE"/>
    <property type="match status" value="1"/>
</dbReference>
<dbReference type="GO" id="GO:0004113">
    <property type="term" value="F:2',3'-cyclic-nucleotide 3'-phosphodiesterase activity"/>
    <property type="evidence" value="ECO:0007669"/>
    <property type="project" value="InterPro"/>
</dbReference>
<organism evidence="3 4">
    <name type="scientific">Halocalculus aciditolerans</name>
    <dbReference type="NCBI Taxonomy" id="1383812"/>
    <lineage>
        <taxon>Archaea</taxon>
        <taxon>Methanobacteriati</taxon>
        <taxon>Methanobacteriota</taxon>
        <taxon>Stenosarchaea group</taxon>
        <taxon>Halobacteria</taxon>
        <taxon>Halobacteriales</taxon>
        <taxon>Halobacteriaceae</taxon>
        <taxon>Halocalculus</taxon>
    </lineage>
</organism>
<feature type="active site" description="Proton donor" evidence="2">
    <location>
        <position position="39"/>
    </location>
</feature>
<feature type="active site" description="Proton acceptor" evidence="2">
    <location>
        <position position="128"/>
    </location>
</feature>
<comment type="caution">
    <text evidence="3">The sequence shown here is derived from an EMBL/GenBank/DDBJ whole genome shotgun (WGS) entry which is preliminary data.</text>
</comment>
<dbReference type="InterPro" id="IPR004175">
    <property type="entry name" value="RNA_CPDase"/>
</dbReference>
<dbReference type="Gene3D" id="3.90.1140.10">
    <property type="entry name" value="Cyclic phosphodiesterase"/>
    <property type="match status" value="1"/>
</dbReference>
<evidence type="ECO:0000313" key="3">
    <source>
        <dbReference type="EMBL" id="GGL46894.1"/>
    </source>
</evidence>
<feature type="short sequence motif" description="HXTX 1" evidence="2">
    <location>
        <begin position="39"/>
        <end position="42"/>
    </location>
</feature>
<dbReference type="Proteomes" id="UP000607197">
    <property type="component" value="Unassembled WGS sequence"/>
</dbReference>
<dbReference type="HAMAP" id="MF_01940">
    <property type="entry name" value="RNA_CPDase"/>
    <property type="match status" value="1"/>
</dbReference>
<evidence type="ECO:0000313" key="4">
    <source>
        <dbReference type="Proteomes" id="UP000607197"/>
    </source>
</evidence>
<evidence type="ECO:0000256" key="1">
    <source>
        <dbReference type="ARBA" id="ARBA00022801"/>
    </source>
</evidence>
<dbReference type="Pfam" id="PF13563">
    <property type="entry name" value="2_5_RNA_ligase2"/>
    <property type="match status" value="1"/>
</dbReference>
<dbReference type="SUPFAM" id="SSF55144">
    <property type="entry name" value="LigT-like"/>
    <property type="match status" value="1"/>
</dbReference>
<dbReference type="PANTHER" id="PTHR35561:SF1">
    <property type="entry name" value="RNA 2',3'-CYCLIC PHOSPHODIESTERASE"/>
    <property type="match status" value="1"/>
</dbReference>
<dbReference type="EMBL" id="BMPG01000001">
    <property type="protein sequence ID" value="GGL46894.1"/>
    <property type="molecule type" value="Genomic_DNA"/>
</dbReference>
<dbReference type="InterPro" id="IPR009097">
    <property type="entry name" value="Cyclic_Pdiesterase"/>
</dbReference>